<feature type="transmembrane region" description="Helical" evidence="7">
    <location>
        <begin position="76"/>
        <end position="97"/>
    </location>
</feature>
<evidence type="ECO:0000259" key="8">
    <source>
        <dbReference type="Pfam" id="PF00884"/>
    </source>
</evidence>
<evidence type="ECO:0000256" key="6">
    <source>
        <dbReference type="ARBA" id="ARBA00023136"/>
    </source>
</evidence>
<feature type="transmembrane region" description="Helical" evidence="7">
    <location>
        <begin position="139"/>
        <end position="159"/>
    </location>
</feature>
<feature type="transmembrane region" description="Helical" evidence="7">
    <location>
        <begin position="109"/>
        <end position="127"/>
    </location>
</feature>
<feature type="transmembrane region" description="Helical" evidence="7">
    <location>
        <begin position="44"/>
        <end position="70"/>
    </location>
</feature>
<dbReference type="InterPro" id="IPR050448">
    <property type="entry name" value="OpgB/LTA_synthase_biosynth"/>
</dbReference>
<comment type="pathway">
    <text evidence="2">Cell wall biogenesis; lipoteichoic acid biosynthesis.</text>
</comment>
<gene>
    <name evidence="9" type="ORF">K8U80_08725</name>
</gene>
<evidence type="ECO:0000256" key="3">
    <source>
        <dbReference type="ARBA" id="ARBA00022475"/>
    </source>
</evidence>
<dbReference type="SUPFAM" id="SSF53649">
    <property type="entry name" value="Alkaline phosphatase-like"/>
    <property type="match status" value="1"/>
</dbReference>
<organism evidence="9 10">
    <name type="scientific">Collinsella ihumii</name>
    <dbReference type="NCBI Taxonomy" id="1720204"/>
    <lineage>
        <taxon>Bacteria</taxon>
        <taxon>Bacillati</taxon>
        <taxon>Actinomycetota</taxon>
        <taxon>Coriobacteriia</taxon>
        <taxon>Coriobacteriales</taxon>
        <taxon>Coriobacteriaceae</taxon>
        <taxon>Collinsella</taxon>
    </lineage>
</organism>
<dbReference type="Proteomes" id="UP000746751">
    <property type="component" value="Unassembled WGS sequence"/>
</dbReference>
<dbReference type="GO" id="GO:0016787">
    <property type="term" value="F:hydrolase activity"/>
    <property type="evidence" value="ECO:0007669"/>
    <property type="project" value="UniProtKB-KW"/>
</dbReference>
<reference evidence="9" key="1">
    <citation type="journal article" date="2021" name="PeerJ">
        <title>Extensive microbial diversity within the chicken gut microbiome revealed by metagenomics and culture.</title>
        <authorList>
            <person name="Gilroy R."/>
            <person name="Ravi A."/>
            <person name="Getino M."/>
            <person name="Pursley I."/>
            <person name="Horton D.L."/>
            <person name="Alikhan N.F."/>
            <person name="Baker D."/>
            <person name="Gharbi K."/>
            <person name="Hall N."/>
            <person name="Watson M."/>
            <person name="Adriaenssens E.M."/>
            <person name="Foster-Nyarko E."/>
            <person name="Jarju S."/>
            <person name="Secka A."/>
            <person name="Antonio M."/>
            <person name="Oren A."/>
            <person name="Chaudhuri R.R."/>
            <person name="La Ragione R."/>
            <person name="Hildebrand F."/>
            <person name="Pallen M.J."/>
        </authorList>
    </citation>
    <scope>NUCLEOTIDE SEQUENCE</scope>
    <source>
        <strain evidence="9">ChiGjej2B2-7701</strain>
    </source>
</reference>
<keyword evidence="3" id="KW-1003">Cell membrane</keyword>
<dbReference type="Gene3D" id="3.40.720.10">
    <property type="entry name" value="Alkaline Phosphatase, subunit A"/>
    <property type="match status" value="1"/>
</dbReference>
<dbReference type="InterPro" id="IPR017850">
    <property type="entry name" value="Alkaline_phosphatase_core_sf"/>
</dbReference>
<evidence type="ECO:0000313" key="10">
    <source>
        <dbReference type="Proteomes" id="UP000746751"/>
    </source>
</evidence>
<keyword evidence="9" id="KW-0378">Hydrolase</keyword>
<feature type="transmembrane region" description="Helical" evidence="7">
    <location>
        <begin position="218"/>
        <end position="237"/>
    </location>
</feature>
<accession>A0A921IT07</accession>
<comment type="caution">
    <text evidence="9">The sequence shown here is derived from an EMBL/GenBank/DDBJ whole genome shotgun (WGS) entry which is preliminary data.</text>
</comment>
<dbReference type="PANTHER" id="PTHR47371">
    <property type="entry name" value="LIPOTEICHOIC ACID SYNTHASE"/>
    <property type="match status" value="1"/>
</dbReference>
<dbReference type="PANTHER" id="PTHR47371:SF3">
    <property type="entry name" value="PHOSPHOGLYCEROL TRANSFERASE I"/>
    <property type="match status" value="1"/>
</dbReference>
<comment type="subcellular location">
    <subcellularLocation>
        <location evidence="1">Cell membrane</location>
        <topology evidence="1">Multi-pass membrane protein</topology>
    </subcellularLocation>
</comment>
<dbReference type="GO" id="GO:0005886">
    <property type="term" value="C:plasma membrane"/>
    <property type="evidence" value="ECO:0007669"/>
    <property type="project" value="UniProtKB-SubCell"/>
</dbReference>
<sequence length="711" mass="76830">MTDEILSPAYAPIPYTAAAALIAFTVVMVVRTRAARERITPGMILWPLPFAALLAVMGALCAHGLCLFGAKTLIAYSIAMELFGAATLARTFVAPWLERIGGGAHGIRLLRDLVLLAIAAIISAWSLEFAWNERAGQVPVAFFALSVLVVFSLMVALYFIGQRSGVLAVIPVVACAGFGVAQYFILQFKSAAILPSDLLALGTAAAVSGNYTYEINTAVAESLVGAGAAVALLSFIWPGRPRTVARGAAGVVGNLCAGVAVFGILAGTFSTVKLEEAMGFEYDRWWPIATYQTYGFLPSFIAVAQDLPIPEPEGYDDETAADIQADLVAAYDATLGATPERIAAEEQFAQVQPTIIAVMNESFSDLSLYQGLLDAGYTGPAFYNSLGDTLQRGTLMTSVNGGGTANSEFEFLTGDSIAFIGNGKYPYQLYNLSDIECLPRQLEELGYRARAMHPQAPTNWNRALSYKQMGFEEFYSMEDFEGEPQYHAGVTDRATYDKILELLAEDDGPQFILDITMQNHSGYDAGTVPAEELTSYAPVGVTDGELLTQLNTYLTCINASDRDLAYFVDQLRQLDRPVVLVFFGDHQPNMTTSLNDALYPGEDELTHQWRLFQSTYFIWANYDVAGSDQVSAQSEIGASALAAQALHAIGAPLTDYQKALLASRSQIVSLSANGYRGADGVCYTLDAEGPYRSLVDDLRAVQYLNFARKVN</sequence>
<keyword evidence="6 7" id="KW-0472">Membrane</keyword>
<feature type="transmembrane region" description="Helical" evidence="7">
    <location>
        <begin position="12"/>
        <end position="32"/>
    </location>
</feature>
<evidence type="ECO:0000256" key="4">
    <source>
        <dbReference type="ARBA" id="ARBA00022692"/>
    </source>
</evidence>
<dbReference type="EMBL" id="DYVF01000051">
    <property type="protein sequence ID" value="HJG31462.1"/>
    <property type="molecule type" value="Genomic_DNA"/>
</dbReference>
<reference evidence="9" key="2">
    <citation type="submission" date="2021-09" db="EMBL/GenBank/DDBJ databases">
        <authorList>
            <person name="Gilroy R."/>
        </authorList>
    </citation>
    <scope>NUCLEOTIDE SEQUENCE</scope>
    <source>
        <strain evidence="9">ChiGjej2B2-7701</strain>
    </source>
</reference>
<proteinExistence type="predicted"/>
<evidence type="ECO:0000313" key="9">
    <source>
        <dbReference type="EMBL" id="HJG31462.1"/>
    </source>
</evidence>
<name>A0A921IT07_9ACTN</name>
<evidence type="ECO:0000256" key="1">
    <source>
        <dbReference type="ARBA" id="ARBA00004651"/>
    </source>
</evidence>
<evidence type="ECO:0000256" key="7">
    <source>
        <dbReference type="SAM" id="Phobius"/>
    </source>
</evidence>
<dbReference type="AlphaFoldDB" id="A0A921IT07"/>
<keyword evidence="4 7" id="KW-0812">Transmembrane</keyword>
<evidence type="ECO:0000256" key="2">
    <source>
        <dbReference type="ARBA" id="ARBA00004936"/>
    </source>
</evidence>
<feature type="transmembrane region" description="Helical" evidence="7">
    <location>
        <begin position="249"/>
        <end position="269"/>
    </location>
</feature>
<feature type="domain" description="Sulfatase N-terminal" evidence="8">
    <location>
        <begin position="353"/>
        <end position="641"/>
    </location>
</feature>
<dbReference type="Pfam" id="PF00884">
    <property type="entry name" value="Sulfatase"/>
    <property type="match status" value="1"/>
</dbReference>
<dbReference type="CDD" id="cd16015">
    <property type="entry name" value="LTA_synthase"/>
    <property type="match status" value="1"/>
</dbReference>
<feature type="transmembrane region" description="Helical" evidence="7">
    <location>
        <begin position="166"/>
        <end position="186"/>
    </location>
</feature>
<evidence type="ECO:0000256" key="5">
    <source>
        <dbReference type="ARBA" id="ARBA00022989"/>
    </source>
</evidence>
<protein>
    <submittedName>
        <fullName evidence="9">Sulfatase-like hydrolase/transferase</fullName>
    </submittedName>
</protein>
<keyword evidence="5 7" id="KW-1133">Transmembrane helix</keyword>
<dbReference type="InterPro" id="IPR000917">
    <property type="entry name" value="Sulfatase_N"/>
</dbReference>